<evidence type="ECO:0000256" key="7">
    <source>
        <dbReference type="ARBA" id="ARBA00022741"/>
    </source>
</evidence>
<name>A0A2I4AK70_AUSLI</name>
<dbReference type="SMART" id="SM00060">
    <property type="entry name" value="FN3"/>
    <property type="match status" value="2"/>
</dbReference>
<dbReference type="PANTHER" id="PTHR46877:SF19">
    <property type="entry name" value="RECEPTOR PROTEIN-TYROSINE KINASE"/>
    <property type="match status" value="1"/>
</dbReference>
<proteinExistence type="predicted"/>
<dbReference type="PRINTS" id="PR00109">
    <property type="entry name" value="TYRKINASE"/>
</dbReference>
<evidence type="ECO:0000256" key="8">
    <source>
        <dbReference type="ARBA" id="ARBA00022777"/>
    </source>
</evidence>
<dbReference type="InterPro" id="IPR050449">
    <property type="entry name" value="Ephrin_rcpt_TKs"/>
</dbReference>
<dbReference type="Gene3D" id="1.10.510.10">
    <property type="entry name" value="Transferase(Phosphotransferase) domain 1"/>
    <property type="match status" value="1"/>
</dbReference>
<keyword evidence="11 20" id="KW-0472">Membrane</keyword>
<dbReference type="InterPro" id="IPR016257">
    <property type="entry name" value="Tyr_kinase_ephrin_rcpt"/>
</dbReference>
<evidence type="ECO:0000256" key="16">
    <source>
        <dbReference type="PIRSR" id="PIRSR000666-1"/>
    </source>
</evidence>
<feature type="disulfide bond" evidence="18">
    <location>
        <begin position="56"/>
        <end position="171"/>
    </location>
</feature>
<keyword evidence="18" id="KW-1015">Disulfide bond</keyword>
<dbReference type="FunFam" id="2.60.40.10:FF:000059">
    <property type="entry name" value="Ephrin type-A receptor 6"/>
    <property type="match status" value="1"/>
</dbReference>
<evidence type="ECO:0000256" key="2">
    <source>
        <dbReference type="ARBA" id="ARBA00011902"/>
    </source>
</evidence>
<dbReference type="InterPro" id="IPR013761">
    <property type="entry name" value="SAM/pointed_sf"/>
</dbReference>
<dbReference type="Gene3D" id="3.30.200.20">
    <property type="entry name" value="Phosphorylase Kinase, domain 1"/>
    <property type="match status" value="1"/>
</dbReference>
<dbReference type="InterPro" id="IPR000719">
    <property type="entry name" value="Prot_kinase_dom"/>
</dbReference>
<evidence type="ECO:0000259" key="24">
    <source>
        <dbReference type="PROSITE" id="PS51550"/>
    </source>
</evidence>
<dbReference type="InterPro" id="IPR008979">
    <property type="entry name" value="Galactose-bd-like_sf"/>
</dbReference>
<evidence type="ECO:0000256" key="17">
    <source>
        <dbReference type="PIRSR" id="PIRSR000666-2"/>
    </source>
</evidence>
<dbReference type="KEGG" id="alim:106511683"/>
<dbReference type="Pfam" id="PF00536">
    <property type="entry name" value="SAM_1"/>
    <property type="match status" value="1"/>
</dbReference>
<keyword evidence="25" id="KW-1185">Reference proteome</keyword>
<evidence type="ECO:0000256" key="18">
    <source>
        <dbReference type="PIRSR" id="PIRSR000666-3"/>
    </source>
</evidence>
<evidence type="ECO:0000313" key="25">
    <source>
        <dbReference type="Proteomes" id="UP000192220"/>
    </source>
</evidence>
<feature type="active site" description="Proton acceptor" evidence="16">
    <location>
        <position position="735"/>
    </location>
</feature>
<dbReference type="PIRSF" id="PIRSF000666">
    <property type="entry name" value="TyrPK_ephrin_receptor"/>
    <property type="match status" value="1"/>
</dbReference>
<feature type="disulfide bond" evidence="18">
    <location>
        <begin position="90"/>
        <end position="98"/>
    </location>
</feature>
<evidence type="ECO:0000256" key="4">
    <source>
        <dbReference type="ARBA" id="ARBA00022692"/>
    </source>
</evidence>
<feature type="domain" description="Fibronectin type-III" evidence="23">
    <location>
        <begin position="313"/>
        <end position="429"/>
    </location>
</feature>
<organism evidence="25 26">
    <name type="scientific">Austrofundulus limnaeus</name>
    <name type="common">Annual killifish</name>
    <dbReference type="NCBI Taxonomy" id="52670"/>
    <lineage>
        <taxon>Eukaryota</taxon>
        <taxon>Metazoa</taxon>
        <taxon>Chordata</taxon>
        <taxon>Craniata</taxon>
        <taxon>Vertebrata</taxon>
        <taxon>Euteleostomi</taxon>
        <taxon>Actinopterygii</taxon>
        <taxon>Neopterygii</taxon>
        <taxon>Teleostei</taxon>
        <taxon>Neoteleostei</taxon>
        <taxon>Acanthomorphata</taxon>
        <taxon>Ovalentaria</taxon>
        <taxon>Atherinomorphae</taxon>
        <taxon>Cyprinodontiformes</taxon>
        <taxon>Rivulidae</taxon>
        <taxon>Austrofundulus</taxon>
    </lineage>
</organism>
<dbReference type="FunFam" id="1.10.510.10:FF:000015">
    <property type="entry name" value="Ephrin type-B receptor 2"/>
    <property type="match status" value="1"/>
</dbReference>
<evidence type="ECO:0000256" key="3">
    <source>
        <dbReference type="ARBA" id="ARBA00022679"/>
    </source>
</evidence>
<dbReference type="Pfam" id="PF14575">
    <property type="entry name" value="EphA2_TM"/>
    <property type="match status" value="1"/>
</dbReference>
<dbReference type="SUPFAM" id="SSF49265">
    <property type="entry name" value="Fibronectin type III"/>
    <property type="match status" value="1"/>
</dbReference>
<dbReference type="InterPro" id="IPR009030">
    <property type="entry name" value="Growth_fac_rcpt_cys_sf"/>
</dbReference>
<dbReference type="PANTHER" id="PTHR46877">
    <property type="entry name" value="EPH RECEPTOR A5"/>
    <property type="match status" value="1"/>
</dbReference>
<dbReference type="InterPro" id="IPR001090">
    <property type="entry name" value="Ephrin_rcpt_lig-bd_dom"/>
</dbReference>
<evidence type="ECO:0000256" key="19">
    <source>
        <dbReference type="PROSITE-ProRule" id="PRU10141"/>
    </source>
</evidence>
<dbReference type="Pfam" id="PF01404">
    <property type="entry name" value="Ephrin_lbd"/>
    <property type="match status" value="1"/>
</dbReference>
<keyword evidence="5" id="KW-0732">Signal</keyword>
<dbReference type="Gene3D" id="2.10.50.10">
    <property type="entry name" value="Tumor Necrosis Factor Receptor, subunit A, domain 2"/>
    <property type="match status" value="1"/>
</dbReference>
<dbReference type="Gene3D" id="2.60.40.10">
    <property type="entry name" value="Immunoglobulins"/>
    <property type="match status" value="2"/>
</dbReference>
<dbReference type="RefSeq" id="XP_013855883.1">
    <property type="nucleotide sequence ID" value="XM_014000429.1"/>
</dbReference>
<dbReference type="InterPro" id="IPR003961">
    <property type="entry name" value="FN3_dom"/>
</dbReference>
<keyword evidence="12" id="KW-0829">Tyrosine-protein kinase</keyword>
<dbReference type="AlphaFoldDB" id="A0A2I4AK70"/>
<dbReference type="Gene3D" id="2.60.40.1770">
    <property type="entry name" value="ephrin a2 ectodomain"/>
    <property type="match status" value="1"/>
</dbReference>
<gene>
    <name evidence="26" type="primary">LOC106511683</name>
</gene>
<dbReference type="Proteomes" id="UP000192220">
    <property type="component" value="Unplaced"/>
</dbReference>
<evidence type="ECO:0000256" key="12">
    <source>
        <dbReference type="ARBA" id="ARBA00023137"/>
    </source>
</evidence>
<dbReference type="InterPro" id="IPR017441">
    <property type="entry name" value="Protein_kinase_ATP_BS"/>
</dbReference>
<keyword evidence="9 17" id="KW-0067">ATP-binding</keyword>
<evidence type="ECO:0000256" key="9">
    <source>
        <dbReference type="ARBA" id="ARBA00022840"/>
    </source>
</evidence>
<dbReference type="InterPro" id="IPR020635">
    <property type="entry name" value="Tyr_kinase_cat_dom"/>
</dbReference>
<dbReference type="SUPFAM" id="SSF47769">
    <property type="entry name" value="SAM/Pointed domain"/>
    <property type="match status" value="1"/>
</dbReference>
<keyword evidence="13 26" id="KW-0675">Receptor</keyword>
<dbReference type="InterPro" id="IPR011641">
    <property type="entry name" value="Tyr-kin_ephrin_A/B_rcpt-like"/>
</dbReference>
<evidence type="ECO:0000256" key="20">
    <source>
        <dbReference type="SAM" id="Phobius"/>
    </source>
</evidence>
<evidence type="ECO:0000256" key="10">
    <source>
        <dbReference type="ARBA" id="ARBA00022989"/>
    </source>
</evidence>
<dbReference type="InterPro" id="IPR011009">
    <property type="entry name" value="Kinase-like_dom_sf"/>
</dbReference>
<dbReference type="OrthoDB" id="4062651at2759"/>
<feature type="domain" description="Fibronectin type-III" evidence="23">
    <location>
        <begin position="433"/>
        <end position="527"/>
    </location>
</feature>
<dbReference type="SMART" id="SM01411">
    <property type="entry name" value="Ephrin_rec_like"/>
    <property type="match status" value="1"/>
</dbReference>
<evidence type="ECO:0000259" key="21">
    <source>
        <dbReference type="PROSITE" id="PS50011"/>
    </source>
</evidence>
<dbReference type="FunFam" id="3.30.200.20:FF:000001">
    <property type="entry name" value="Ephrin type-A receptor 5"/>
    <property type="match status" value="1"/>
</dbReference>
<dbReference type="PROSITE" id="PS00109">
    <property type="entry name" value="PROTEIN_KINASE_TYR"/>
    <property type="match status" value="1"/>
</dbReference>
<evidence type="ECO:0000256" key="1">
    <source>
        <dbReference type="ARBA" id="ARBA00004479"/>
    </source>
</evidence>
<dbReference type="PROSITE" id="PS00107">
    <property type="entry name" value="PROTEIN_KINASE_ATP"/>
    <property type="match status" value="1"/>
</dbReference>
<dbReference type="PROSITE" id="PS50011">
    <property type="entry name" value="PROTEIN_KINASE_DOM"/>
    <property type="match status" value="1"/>
</dbReference>
<dbReference type="Pfam" id="PF25599">
    <property type="entry name" value="Ephrin_CRD"/>
    <property type="match status" value="1"/>
</dbReference>
<dbReference type="Pfam" id="PF07699">
    <property type="entry name" value="Ephrin_rec_like"/>
    <property type="match status" value="1"/>
</dbReference>
<feature type="transmembrane region" description="Helical" evidence="20">
    <location>
        <begin position="534"/>
        <end position="559"/>
    </location>
</feature>
<dbReference type="InterPro" id="IPR001660">
    <property type="entry name" value="SAM"/>
</dbReference>
<dbReference type="GO" id="GO:0005005">
    <property type="term" value="F:transmembrane-ephrin receptor activity"/>
    <property type="evidence" value="ECO:0007669"/>
    <property type="project" value="TreeGrafter"/>
</dbReference>
<evidence type="ECO:0000256" key="11">
    <source>
        <dbReference type="ARBA" id="ARBA00023136"/>
    </source>
</evidence>
<dbReference type="SUPFAM" id="SSF57184">
    <property type="entry name" value="Growth factor receptor domain"/>
    <property type="match status" value="1"/>
</dbReference>
<dbReference type="PROSITE" id="PS51550">
    <property type="entry name" value="EPH_LBD"/>
    <property type="match status" value="1"/>
</dbReference>
<evidence type="ECO:0000256" key="13">
    <source>
        <dbReference type="ARBA" id="ARBA00023170"/>
    </source>
</evidence>
<comment type="subcellular location">
    <subcellularLocation>
        <location evidence="1">Membrane</location>
        <topology evidence="1">Single-pass type I membrane protein</topology>
    </subcellularLocation>
</comment>
<dbReference type="SMART" id="SM00615">
    <property type="entry name" value="EPH_lbd"/>
    <property type="match status" value="1"/>
</dbReference>
<dbReference type="GO" id="GO:0030425">
    <property type="term" value="C:dendrite"/>
    <property type="evidence" value="ECO:0007669"/>
    <property type="project" value="TreeGrafter"/>
</dbReference>
<dbReference type="FunFam" id="2.10.50.10:FF:000001">
    <property type="entry name" value="Ephrin type-A receptor 5"/>
    <property type="match status" value="1"/>
</dbReference>
<evidence type="ECO:0000313" key="26">
    <source>
        <dbReference type="RefSeq" id="XP_013855883.1"/>
    </source>
</evidence>
<dbReference type="Gene3D" id="2.60.120.260">
    <property type="entry name" value="Galactose-binding domain-like"/>
    <property type="match status" value="1"/>
</dbReference>
<dbReference type="InterPro" id="IPR036116">
    <property type="entry name" value="FN3_sf"/>
</dbReference>
<dbReference type="CDD" id="cd00063">
    <property type="entry name" value="FN3"/>
    <property type="match status" value="2"/>
</dbReference>
<dbReference type="STRING" id="52670.A0A2I4AK70"/>
<keyword evidence="10 20" id="KW-1133">Transmembrane helix</keyword>
<dbReference type="EC" id="2.7.10.1" evidence="2"/>
<evidence type="ECO:0000256" key="6">
    <source>
        <dbReference type="ARBA" id="ARBA00022737"/>
    </source>
</evidence>
<dbReference type="InterPro" id="IPR008266">
    <property type="entry name" value="Tyr_kinase_AS"/>
</dbReference>
<evidence type="ECO:0000256" key="14">
    <source>
        <dbReference type="ARBA" id="ARBA00051243"/>
    </source>
</evidence>
<dbReference type="SMART" id="SM00219">
    <property type="entry name" value="TyrKc"/>
    <property type="match status" value="1"/>
</dbReference>
<comment type="catalytic activity">
    <reaction evidence="14">
        <text>L-tyrosyl-[protein] + ATP = O-phospho-L-tyrosyl-[protein] + ADP + H(+)</text>
        <dbReference type="Rhea" id="RHEA:10596"/>
        <dbReference type="Rhea" id="RHEA-COMP:10136"/>
        <dbReference type="Rhea" id="RHEA-COMP:20101"/>
        <dbReference type="ChEBI" id="CHEBI:15378"/>
        <dbReference type="ChEBI" id="CHEBI:30616"/>
        <dbReference type="ChEBI" id="CHEBI:46858"/>
        <dbReference type="ChEBI" id="CHEBI:61978"/>
        <dbReference type="ChEBI" id="CHEBI:456216"/>
        <dbReference type="EC" id="2.7.10.1"/>
    </reaction>
</comment>
<dbReference type="SUPFAM" id="SSF49785">
    <property type="entry name" value="Galactose-binding domain-like"/>
    <property type="match status" value="1"/>
</dbReference>
<feature type="domain" description="SAM" evidence="22">
    <location>
        <begin position="907"/>
        <end position="967"/>
    </location>
</feature>
<dbReference type="Pfam" id="PF00041">
    <property type="entry name" value="fn3"/>
    <property type="match status" value="2"/>
</dbReference>
<dbReference type="InterPro" id="IPR013783">
    <property type="entry name" value="Ig-like_fold"/>
</dbReference>
<dbReference type="InParanoid" id="A0A2I4AK70"/>
<dbReference type="Gene3D" id="1.10.150.50">
    <property type="entry name" value="Transcription Factor, Ets-1"/>
    <property type="match status" value="1"/>
</dbReference>
<dbReference type="FunFam" id="1.10.150.50:FF:000001">
    <property type="entry name" value="Ephrin type-A receptor 5"/>
    <property type="match status" value="1"/>
</dbReference>
<dbReference type="Pfam" id="PF07714">
    <property type="entry name" value="PK_Tyr_Ser-Thr"/>
    <property type="match status" value="1"/>
</dbReference>
<keyword evidence="6" id="KW-0677">Repeat</keyword>
<dbReference type="GO" id="GO:0007411">
    <property type="term" value="P:axon guidance"/>
    <property type="evidence" value="ECO:0007669"/>
    <property type="project" value="TreeGrafter"/>
</dbReference>
<dbReference type="SUPFAM" id="SSF56112">
    <property type="entry name" value="Protein kinase-like (PK-like)"/>
    <property type="match status" value="1"/>
</dbReference>
<feature type="domain" description="Protein kinase" evidence="21">
    <location>
        <begin position="610"/>
        <end position="894"/>
    </location>
</feature>
<reference evidence="26" key="1">
    <citation type="submission" date="2025-08" db="UniProtKB">
        <authorList>
            <consortium name="RefSeq"/>
        </authorList>
    </citation>
    <scope>IDENTIFICATION</scope>
</reference>
<protein>
    <recommendedName>
        <fullName evidence="2">receptor protein-tyrosine kinase</fullName>
        <ecNumber evidence="2">2.7.10.1</ecNumber>
    </recommendedName>
</protein>
<keyword evidence="3" id="KW-0808">Transferase</keyword>
<keyword evidence="4 20" id="KW-0812">Transmembrane</keyword>
<evidence type="ECO:0000256" key="15">
    <source>
        <dbReference type="ARBA" id="ARBA00055965"/>
    </source>
</evidence>
<keyword evidence="7 17" id="KW-0547">Nucleotide-binding</keyword>
<evidence type="ECO:0000259" key="23">
    <source>
        <dbReference type="PROSITE" id="PS50853"/>
    </source>
</evidence>
<evidence type="ECO:0000259" key="22">
    <source>
        <dbReference type="PROSITE" id="PS50105"/>
    </source>
</evidence>
<keyword evidence="8" id="KW-0418">Kinase</keyword>
<dbReference type="InterPro" id="IPR001245">
    <property type="entry name" value="Ser-Thr/Tyr_kinase_cat_dom"/>
</dbReference>
<dbReference type="SMART" id="SM00454">
    <property type="entry name" value="SAM"/>
    <property type="match status" value="1"/>
</dbReference>
<accession>A0A2I4AK70</accession>
<sequence>MMMMMMSCWAEEEVLMNTKLETSDLHWTNHPPDDQQWDEVSGVDDDANSVRTYQICTSDSPASYWLRTRWIPRGAATTLYVEIRFTTMECAGLNQRHCKETFNLYMYASDSDEATPTHPAWMENPYTKVATIAADHLLRRGGERRSNVKLLRLEGLREAGLYLAFQSQGACMALLAVRVFYRKCPPLRRAFTFFPETIPHSLVEQAQGVCVENAVTPPGEKSKSPSMLCGEDGQWVGQPLSSCACRPGYEAGDSDVRCRACPSGHFKVGSGGGGCSSCPANSNTRIPGSSYCPCLPGFERADSDPPHAACTRPPSAPRLPVSQLNDTMVTLEWSEPLERGGRGDLNYRVLCSDCGPASSSRGLVSSCSPCDDSVLYRPMQRSLTQRRVIIWGLRPQTKYMFTIQSLNGVSAVSQSEPASVSLNVTTSRDVPPAVSGLRKVGVSEDTLSVEWTRPVLQNQHQVLDYELRYCCRDREEVGQWQYVSSKSSSVVLKGLQRATQYQVQVRARSQVGYGPFSTTRIFSTQPDGMSQSQLVVTSVLVSMAILLLVAMAIAMVICYRRRRQQQRGGSDQAGHYQMGQTMKVYIDPFTYEDPNQAVREFTKEIDASFVKIEEVIGAGEFGEVCRGRLRVPGRKENYVAIKTLKGGYTEKQRRDFLSEASIMGQFQHPNIIHLEGVITTSCPVMILTEFMENGALDSFLRLNDGQFTTIQLVGMLRGISAGMKYLSDMSFVHRDLAARNILVNSNLVCKVSDFGLSRFLKENSSDPTYTSSLGGKIPIRWTAPEAIAYRKFTSASDVWSYGIVMWEVMSYGERPYWDMSNQDVINAIEQDYRLPPPPDCPASLHALMLDCWQKDRANRPRFCDIVASLDRLIRNPASLKATPPEAPSPSHPLLDQRVPPLLSACGSVSEWLRAIKMERYEQNFLQAGFTSLDVVSQLNTEDLLRVGVTLAGHQKKILSSIQTLRIHKAPPNLFY</sequence>
<dbReference type="PROSITE" id="PS50853">
    <property type="entry name" value="FN3"/>
    <property type="match status" value="2"/>
</dbReference>
<dbReference type="GeneID" id="106511683"/>
<dbReference type="CDD" id="cd05065">
    <property type="entry name" value="PTKc_EphR_B"/>
    <property type="match status" value="1"/>
</dbReference>
<comment type="function">
    <text evidence="15">Receptor tyrosine kinase which binds promiscuously transmembrane ephrin-B family ligands residing on adjacent cells, leading to contact-dependent bidirectional signaling into neighboring cells. The signaling pathway downstream of the receptor is referred to as forward signaling while the signaling pathway downstream of the ephrin ligand is referred to as reverse signaling. Together with its cognate ligand/functional ligand EFNB2 is involved in the regulation of cell adhesion and cell migration, and plays a central role in heart morphogenesis, angiogenesis and blood vessel remodeling and permeability. EPHB4-mediated forward signaling controls cellular repulsion and segregation from EFNB2-expressing cells. Involved in somitogenesis.</text>
</comment>
<dbReference type="GO" id="GO:0005886">
    <property type="term" value="C:plasma membrane"/>
    <property type="evidence" value="ECO:0007669"/>
    <property type="project" value="InterPro"/>
</dbReference>
<feature type="binding site" evidence="17 19">
    <location>
        <position position="642"/>
    </location>
    <ligand>
        <name>ATP</name>
        <dbReference type="ChEBI" id="CHEBI:30616"/>
    </ligand>
</feature>
<feature type="binding site" evidence="17">
    <location>
        <begin position="616"/>
        <end position="624"/>
    </location>
    <ligand>
        <name>ATP</name>
        <dbReference type="ChEBI" id="CHEBI:30616"/>
    </ligand>
</feature>
<evidence type="ECO:0000256" key="5">
    <source>
        <dbReference type="ARBA" id="ARBA00022729"/>
    </source>
</evidence>
<feature type="domain" description="Eph LBD" evidence="24">
    <location>
        <begin position="12"/>
        <end position="189"/>
    </location>
</feature>
<dbReference type="PROSITE" id="PS50105">
    <property type="entry name" value="SAM_DOMAIN"/>
    <property type="match status" value="1"/>
</dbReference>
<dbReference type="InterPro" id="IPR027936">
    <property type="entry name" value="Eph_TM"/>
</dbReference>
<dbReference type="GO" id="GO:0005524">
    <property type="term" value="F:ATP binding"/>
    <property type="evidence" value="ECO:0007669"/>
    <property type="project" value="UniProtKB-UniRule"/>
</dbReference>